<dbReference type="Proteomes" id="UP001159364">
    <property type="component" value="Linkage Group LG01"/>
</dbReference>
<name>A0AAV8U648_9ROSI</name>
<gene>
    <name evidence="1" type="ORF">K2173_017238</name>
</gene>
<accession>A0AAV8U648</accession>
<reference evidence="1 2" key="1">
    <citation type="submission" date="2021-09" db="EMBL/GenBank/DDBJ databases">
        <title>Genomic insights and catalytic innovation underlie evolution of tropane alkaloids biosynthesis.</title>
        <authorList>
            <person name="Wang Y.-J."/>
            <person name="Tian T."/>
            <person name="Huang J.-P."/>
            <person name="Huang S.-X."/>
        </authorList>
    </citation>
    <scope>NUCLEOTIDE SEQUENCE [LARGE SCALE GENOMIC DNA]</scope>
    <source>
        <strain evidence="1">KIB-2018</strain>
        <tissue evidence="1">Leaf</tissue>
    </source>
</reference>
<dbReference type="AlphaFoldDB" id="A0AAV8U648"/>
<organism evidence="1 2">
    <name type="scientific">Erythroxylum novogranatense</name>
    <dbReference type="NCBI Taxonomy" id="1862640"/>
    <lineage>
        <taxon>Eukaryota</taxon>
        <taxon>Viridiplantae</taxon>
        <taxon>Streptophyta</taxon>
        <taxon>Embryophyta</taxon>
        <taxon>Tracheophyta</taxon>
        <taxon>Spermatophyta</taxon>
        <taxon>Magnoliopsida</taxon>
        <taxon>eudicotyledons</taxon>
        <taxon>Gunneridae</taxon>
        <taxon>Pentapetalae</taxon>
        <taxon>rosids</taxon>
        <taxon>fabids</taxon>
        <taxon>Malpighiales</taxon>
        <taxon>Erythroxylaceae</taxon>
        <taxon>Erythroxylum</taxon>
    </lineage>
</organism>
<evidence type="ECO:0000313" key="1">
    <source>
        <dbReference type="EMBL" id="KAJ8774792.1"/>
    </source>
</evidence>
<sequence>MANITSDSFVPSEALDNEREVSFTVGYTLICDRAVVKGQGMAKDPGMGEEEGGEQKWEKLDWRKVQKQVTEYQRGTTYRI</sequence>
<keyword evidence="2" id="KW-1185">Reference proteome</keyword>
<proteinExistence type="predicted"/>
<comment type="caution">
    <text evidence="1">The sequence shown here is derived from an EMBL/GenBank/DDBJ whole genome shotgun (WGS) entry which is preliminary data.</text>
</comment>
<dbReference type="EMBL" id="JAIWQS010000001">
    <property type="protein sequence ID" value="KAJ8774792.1"/>
    <property type="molecule type" value="Genomic_DNA"/>
</dbReference>
<protein>
    <submittedName>
        <fullName evidence="1">Uncharacterized protein</fullName>
    </submittedName>
</protein>
<evidence type="ECO:0000313" key="2">
    <source>
        <dbReference type="Proteomes" id="UP001159364"/>
    </source>
</evidence>